<dbReference type="AlphaFoldDB" id="A0A0L0NQW3"/>
<dbReference type="EMBL" id="LGST01000054">
    <property type="protein sequence ID" value="KND96506.1"/>
    <property type="molecule type" value="Genomic_DNA"/>
</dbReference>
<name>A0A0L0NQW3_CANAR</name>
<evidence type="ECO:0000256" key="2">
    <source>
        <dbReference type="ARBA" id="ARBA00022723"/>
    </source>
</evidence>
<keyword evidence="2" id="KW-0479">Metal-binding</keyword>
<dbReference type="GO" id="GO:0008897">
    <property type="term" value="F:holo-[acyl-carrier-protein] synthase activity"/>
    <property type="evidence" value="ECO:0007669"/>
    <property type="project" value="InterPro"/>
</dbReference>
<gene>
    <name evidence="5" type="ORF">QG37_07115</name>
</gene>
<reference evidence="6" key="1">
    <citation type="journal article" date="2015" name="BMC Genomics">
        <title>Draft genome of a commonly misdiagnosed multidrug resistant pathogen Candida auris.</title>
        <authorList>
            <person name="Chatterjee S."/>
            <person name="Alampalli S.V."/>
            <person name="Nageshan R.K."/>
            <person name="Chettiar S.T."/>
            <person name="Joshi S."/>
            <person name="Tatu U.S."/>
        </authorList>
    </citation>
    <scope>NUCLEOTIDE SEQUENCE [LARGE SCALE GENOMIC DNA]</scope>
    <source>
        <strain evidence="6">6684</strain>
    </source>
</reference>
<sequence length="126" mass="14176">MILGLGVDIVHILRFSRLLAKGKPFSDRLCQRILHPRELAKFRDLRSEAAARYLAGSWAAKEAVFKTLDESDQKTFEFNKWYKYSVGKKPSIGTDGAKDVFLLSVSHDNDMLIATVLRQASFAGKS</sequence>
<dbReference type="SUPFAM" id="SSF56214">
    <property type="entry name" value="4'-phosphopantetheinyl transferase"/>
    <property type="match status" value="1"/>
</dbReference>
<accession>A0A0L0NQW3</accession>
<dbReference type="Proteomes" id="UP000037122">
    <property type="component" value="Unassembled WGS sequence"/>
</dbReference>
<dbReference type="GO" id="GO:0000287">
    <property type="term" value="F:magnesium ion binding"/>
    <property type="evidence" value="ECO:0007669"/>
    <property type="project" value="InterPro"/>
</dbReference>
<dbReference type="VEuPathDB" id="FungiDB:CJI96_0004703"/>
<dbReference type="VEuPathDB" id="FungiDB:CJI97_005608"/>
<comment type="caution">
    <text evidence="5">The sequence shown here is derived from an EMBL/GenBank/DDBJ whole genome shotgun (WGS) entry which is preliminary data.</text>
</comment>
<evidence type="ECO:0000259" key="4">
    <source>
        <dbReference type="Pfam" id="PF01648"/>
    </source>
</evidence>
<dbReference type="VEuPathDB" id="FungiDB:CJJ07_003510"/>
<dbReference type="Pfam" id="PF01648">
    <property type="entry name" value="ACPS"/>
    <property type="match status" value="1"/>
</dbReference>
<dbReference type="GO" id="GO:0006633">
    <property type="term" value="P:fatty acid biosynthetic process"/>
    <property type="evidence" value="ECO:0007669"/>
    <property type="project" value="InterPro"/>
</dbReference>
<organism evidence="5 6">
    <name type="scientific">Candidozyma auris</name>
    <name type="common">Yeast</name>
    <name type="synonym">Candida auris</name>
    <dbReference type="NCBI Taxonomy" id="498019"/>
    <lineage>
        <taxon>Eukaryota</taxon>
        <taxon>Fungi</taxon>
        <taxon>Dikarya</taxon>
        <taxon>Ascomycota</taxon>
        <taxon>Saccharomycotina</taxon>
        <taxon>Pichiomycetes</taxon>
        <taxon>Metschnikowiaceae</taxon>
        <taxon>Candidozyma</taxon>
    </lineage>
</organism>
<feature type="domain" description="4'-phosphopantetheinyl transferase" evidence="4">
    <location>
        <begin position="4"/>
        <end position="82"/>
    </location>
</feature>
<proteinExistence type="predicted"/>
<dbReference type="VEuPathDB" id="FungiDB:B9J08_005527"/>
<keyword evidence="1" id="KW-0808">Transferase</keyword>
<dbReference type="Gene3D" id="3.90.470.20">
    <property type="entry name" value="4'-phosphopantetheinyl transferase domain"/>
    <property type="match status" value="1"/>
</dbReference>
<dbReference type="InterPro" id="IPR008278">
    <property type="entry name" value="4-PPantetheinyl_Trfase_dom"/>
</dbReference>
<keyword evidence="3" id="KW-0460">Magnesium</keyword>
<evidence type="ECO:0000313" key="6">
    <source>
        <dbReference type="Proteomes" id="UP000037122"/>
    </source>
</evidence>
<dbReference type="NCBIfam" id="TIGR00556">
    <property type="entry name" value="pantethn_trn"/>
    <property type="match status" value="1"/>
</dbReference>
<dbReference type="InterPro" id="IPR037143">
    <property type="entry name" value="4-PPantetheinyl_Trfase_dom_sf"/>
</dbReference>
<protein>
    <recommendedName>
        <fullName evidence="4">4'-phosphopantetheinyl transferase domain-containing protein</fullName>
    </recommendedName>
</protein>
<evidence type="ECO:0000313" key="5">
    <source>
        <dbReference type="EMBL" id="KND96506.1"/>
    </source>
</evidence>
<dbReference type="InterPro" id="IPR004568">
    <property type="entry name" value="Ppantetheine-prot_Trfase_dom"/>
</dbReference>
<dbReference type="VEuPathDB" id="FungiDB:QG37_07115"/>
<evidence type="ECO:0000256" key="1">
    <source>
        <dbReference type="ARBA" id="ARBA00022679"/>
    </source>
</evidence>
<evidence type="ECO:0000256" key="3">
    <source>
        <dbReference type="ARBA" id="ARBA00022842"/>
    </source>
</evidence>